<reference evidence="1" key="1">
    <citation type="submission" date="2018-05" db="EMBL/GenBank/DDBJ databases">
        <title>Draft genome of Mucuna pruriens seed.</title>
        <authorList>
            <person name="Nnadi N.E."/>
            <person name="Vos R."/>
            <person name="Hasami M.H."/>
            <person name="Devisetty U.K."/>
            <person name="Aguiy J.C."/>
        </authorList>
    </citation>
    <scope>NUCLEOTIDE SEQUENCE [LARGE SCALE GENOMIC DNA]</scope>
    <source>
        <strain evidence="1">JCA_2017</strain>
    </source>
</reference>
<dbReference type="OrthoDB" id="1738613at2759"/>
<accession>A0A371FME5</accession>
<proteinExistence type="predicted"/>
<sequence length="399" mass="45348">MSPEKTIVKGITQISRMKFFKDGRKMETKPSDAIWVIANRLTKSTHFLSIKATYNLNNIADHPQTDGQSERTIQTHKDMLRACIIDEGGSWNKFLPCIEFAYNNSYHASIGLASYETLYRRKCISLLLETIDKIMLIREGMRTTQSRQKSYVDKRIKMRTCILESYSYNWGEEVNEGKKTKSSFHRPLSNPKNTWTCCLPIGSSTIIVMIHSESGIYTGLEINKISEFGICIEYEDNITTTLCQELQEWRTIPIKAMGKSLHSKGKRNDSFIISHDCMKKLSLPISKLSFNLSLSSNRVVINYSDKIIYVATQPISIDPSMSDFIVFVIACLKCLVEGAQGYILLFSAKGEFHDVFPKEVSGLPSNRDVEFSIDLLLWSAPVSVVPYKISPLKLSELKK</sequence>
<evidence type="ECO:0008006" key="3">
    <source>
        <dbReference type="Google" id="ProtNLM"/>
    </source>
</evidence>
<dbReference type="Proteomes" id="UP000257109">
    <property type="component" value="Unassembled WGS sequence"/>
</dbReference>
<name>A0A371FME5_MUCPR</name>
<dbReference type="InterPro" id="IPR012337">
    <property type="entry name" value="RNaseH-like_sf"/>
</dbReference>
<dbReference type="PANTHER" id="PTHR45835:SF99">
    <property type="entry name" value="CHROMO DOMAIN-CONTAINING PROTEIN-RELATED"/>
    <property type="match status" value="1"/>
</dbReference>
<dbReference type="PANTHER" id="PTHR45835">
    <property type="entry name" value="YALI0A06105P"/>
    <property type="match status" value="1"/>
</dbReference>
<protein>
    <recommendedName>
        <fullName evidence="3">Integrase catalytic domain-containing protein</fullName>
    </recommendedName>
</protein>
<gene>
    <name evidence="1" type="ORF">CR513_40055</name>
</gene>
<comment type="caution">
    <text evidence="1">The sequence shown here is derived from an EMBL/GenBank/DDBJ whole genome shotgun (WGS) entry which is preliminary data.</text>
</comment>
<dbReference type="Gene3D" id="3.30.420.10">
    <property type="entry name" value="Ribonuclease H-like superfamily/Ribonuclease H"/>
    <property type="match status" value="1"/>
</dbReference>
<dbReference type="EMBL" id="QJKJ01008521">
    <property type="protein sequence ID" value="RDX79506.1"/>
    <property type="molecule type" value="Genomic_DNA"/>
</dbReference>
<organism evidence="1 2">
    <name type="scientific">Mucuna pruriens</name>
    <name type="common">Velvet bean</name>
    <name type="synonym">Dolichos pruriens</name>
    <dbReference type="NCBI Taxonomy" id="157652"/>
    <lineage>
        <taxon>Eukaryota</taxon>
        <taxon>Viridiplantae</taxon>
        <taxon>Streptophyta</taxon>
        <taxon>Embryophyta</taxon>
        <taxon>Tracheophyta</taxon>
        <taxon>Spermatophyta</taxon>
        <taxon>Magnoliopsida</taxon>
        <taxon>eudicotyledons</taxon>
        <taxon>Gunneridae</taxon>
        <taxon>Pentapetalae</taxon>
        <taxon>rosids</taxon>
        <taxon>fabids</taxon>
        <taxon>Fabales</taxon>
        <taxon>Fabaceae</taxon>
        <taxon>Papilionoideae</taxon>
        <taxon>50 kb inversion clade</taxon>
        <taxon>NPAAA clade</taxon>
        <taxon>indigoferoid/millettioid clade</taxon>
        <taxon>Phaseoleae</taxon>
        <taxon>Mucuna</taxon>
    </lineage>
</organism>
<feature type="non-terminal residue" evidence="1">
    <location>
        <position position="1"/>
    </location>
</feature>
<dbReference type="SUPFAM" id="SSF53098">
    <property type="entry name" value="Ribonuclease H-like"/>
    <property type="match status" value="1"/>
</dbReference>
<dbReference type="InterPro" id="IPR036397">
    <property type="entry name" value="RNaseH_sf"/>
</dbReference>
<dbReference type="AlphaFoldDB" id="A0A371FME5"/>
<keyword evidence="2" id="KW-1185">Reference proteome</keyword>
<evidence type="ECO:0000313" key="2">
    <source>
        <dbReference type="Proteomes" id="UP000257109"/>
    </source>
</evidence>
<evidence type="ECO:0000313" key="1">
    <source>
        <dbReference type="EMBL" id="RDX79506.1"/>
    </source>
</evidence>
<dbReference type="GO" id="GO:0003676">
    <property type="term" value="F:nucleic acid binding"/>
    <property type="evidence" value="ECO:0007669"/>
    <property type="project" value="InterPro"/>
</dbReference>